<dbReference type="EMBL" id="JAGSHT010000027">
    <property type="protein sequence ID" value="MBZ2199344.1"/>
    <property type="molecule type" value="Genomic_DNA"/>
</dbReference>
<reference evidence="9 10" key="1">
    <citation type="submission" date="2021-04" db="EMBL/GenBank/DDBJ databases">
        <title>Ruania sp. nov., isolated from sandy soil of mangrove forest.</title>
        <authorList>
            <person name="Ge X."/>
            <person name="Huang R."/>
            <person name="Liu W."/>
        </authorList>
    </citation>
    <scope>NUCLEOTIDE SEQUENCE [LARGE SCALE GENOMIC DNA]</scope>
    <source>
        <strain evidence="9 10">N2-46</strain>
    </source>
</reference>
<dbReference type="PANTHER" id="PTHR43289:SF6">
    <property type="entry name" value="SERINE_THREONINE-PROTEIN KINASE NEKL-3"/>
    <property type="match status" value="1"/>
</dbReference>
<feature type="region of interest" description="Disordered" evidence="7">
    <location>
        <begin position="315"/>
        <end position="435"/>
    </location>
</feature>
<dbReference type="Gene3D" id="1.10.510.10">
    <property type="entry name" value="Transferase(Phosphotransferase) domain 1"/>
    <property type="match status" value="1"/>
</dbReference>
<name>A0ABS7SHQ7_9MICO</name>
<dbReference type="EC" id="2.7.11.1" evidence="1"/>
<accession>A0ABS7SHQ7</accession>
<dbReference type="RefSeq" id="WP_223411348.1">
    <property type="nucleotide sequence ID" value="NZ_JAGSHT010000027.1"/>
</dbReference>
<dbReference type="InterPro" id="IPR000719">
    <property type="entry name" value="Prot_kinase_dom"/>
</dbReference>
<dbReference type="InterPro" id="IPR011009">
    <property type="entry name" value="Kinase-like_dom_sf"/>
</dbReference>
<evidence type="ECO:0000259" key="8">
    <source>
        <dbReference type="PROSITE" id="PS50011"/>
    </source>
</evidence>
<dbReference type="Gene3D" id="3.30.200.20">
    <property type="entry name" value="Phosphorylase Kinase, domain 1"/>
    <property type="match status" value="1"/>
</dbReference>
<dbReference type="PROSITE" id="PS50011">
    <property type="entry name" value="PROTEIN_KINASE_DOM"/>
    <property type="match status" value="1"/>
</dbReference>
<dbReference type="SUPFAM" id="SSF56112">
    <property type="entry name" value="Protein kinase-like (PK-like)"/>
    <property type="match status" value="1"/>
</dbReference>
<dbReference type="PROSITE" id="PS00108">
    <property type="entry name" value="PROTEIN_KINASE_ST"/>
    <property type="match status" value="1"/>
</dbReference>
<evidence type="ECO:0000256" key="3">
    <source>
        <dbReference type="ARBA" id="ARBA00022679"/>
    </source>
</evidence>
<dbReference type="SMART" id="SM00220">
    <property type="entry name" value="S_TKc"/>
    <property type="match status" value="1"/>
</dbReference>
<feature type="domain" description="Protein kinase" evidence="8">
    <location>
        <begin position="57"/>
        <end position="314"/>
    </location>
</feature>
<dbReference type="GO" id="GO:0016301">
    <property type="term" value="F:kinase activity"/>
    <property type="evidence" value="ECO:0007669"/>
    <property type="project" value="UniProtKB-KW"/>
</dbReference>
<feature type="compositionally biased region" description="Low complexity" evidence="7">
    <location>
        <begin position="323"/>
        <end position="397"/>
    </location>
</feature>
<evidence type="ECO:0000313" key="9">
    <source>
        <dbReference type="EMBL" id="MBZ2199344.1"/>
    </source>
</evidence>
<dbReference type="Proteomes" id="UP000826651">
    <property type="component" value="Unassembled WGS sequence"/>
</dbReference>
<comment type="caution">
    <text evidence="9">The sequence shown here is derived from an EMBL/GenBank/DDBJ whole genome shotgun (WGS) entry which is preliminary data.</text>
</comment>
<protein>
    <recommendedName>
        <fullName evidence="1">non-specific serine/threonine protein kinase</fullName>
        <ecNumber evidence="1">2.7.11.1</ecNumber>
    </recommendedName>
</protein>
<dbReference type="Pfam" id="PF00069">
    <property type="entry name" value="Pkinase"/>
    <property type="match status" value="1"/>
</dbReference>
<evidence type="ECO:0000256" key="4">
    <source>
        <dbReference type="ARBA" id="ARBA00022741"/>
    </source>
</evidence>
<dbReference type="InterPro" id="IPR008271">
    <property type="entry name" value="Ser/Thr_kinase_AS"/>
</dbReference>
<sequence>MSDDDWAPAAPRPLAEAVGAMSGRNPGPAGPNEPTRTAGGPVDRRPATPSSVSVAGYSHLVEVATGGDSVVYRARQDSLDRDVAIKVIKAEPSAAARFERELAITVSLGRQHPHIVNVLDTTTTSDGDPCLIMDFHDLGSLHDRVRAHGALPVSEVVAAGTAVADALAFAHARGVLHRDVKPQNILLLPTSYVLSDFGIARMADAGHTASVERFSYRHASPQVLDGLPPTEADDVWSLGSTLFTLLDGRAPFAALDPHDDTALSYLRRVRTGARRPLDRGDLPAGLRDLIEAGLHADPERRPAAAEALDRLRSIRTEDRSWDPESAGAAAVPATTAEPSAATSSAEPQGAALPRAPDATFPTAPPSAASSRTPPVAQPPAASDPAAQPSPLAPSVLAHVGHQPAPATVDDDATGMAPEPEPEPSDAGPSKSREGSGTTWRRIVAFVGGALLVGAAFGIGSALLGGEEEPDPTPTESDVVVPVDPTDVQTGDAPPQPTVGNPDLAPVNPVLTPQGTSVLLTWAPPATEVDYLLVVSVQADGSPAAVLRQLTPDADEFVVEGLDPDATGDCYAVVGYAITETGLEAGSTDALCR</sequence>
<keyword evidence="4" id="KW-0547">Nucleotide-binding</keyword>
<evidence type="ECO:0000256" key="6">
    <source>
        <dbReference type="ARBA" id="ARBA00022840"/>
    </source>
</evidence>
<dbReference type="PANTHER" id="PTHR43289">
    <property type="entry name" value="MITOGEN-ACTIVATED PROTEIN KINASE KINASE KINASE 20-RELATED"/>
    <property type="match status" value="1"/>
</dbReference>
<keyword evidence="10" id="KW-1185">Reference proteome</keyword>
<feature type="region of interest" description="Disordered" evidence="7">
    <location>
        <begin position="1"/>
        <end position="51"/>
    </location>
</feature>
<dbReference type="InterPro" id="IPR036116">
    <property type="entry name" value="FN3_sf"/>
</dbReference>
<organism evidence="9 10">
    <name type="scientific">Occultella gossypii</name>
    <dbReference type="NCBI Taxonomy" id="2800820"/>
    <lineage>
        <taxon>Bacteria</taxon>
        <taxon>Bacillati</taxon>
        <taxon>Actinomycetota</taxon>
        <taxon>Actinomycetes</taxon>
        <taxon>Micrococcales</taxon>
        <taxon>Ruaniaceae</taxon>
        <taxon>Occultella</taxon>
    </lineage>
</organism>
<evidence type="ECO:0000256" key="1">
    <source>
        <dbReference type="ARBA" id="ARBA00012513"/>
    </source>
</evidence>
<dbReference type="SUPFAM" id="SSF49265">
    <property type="entry name" value="Fibronectin type III"/>
    <property type="match status" value="1"/>
</dbReference>
<keyword evidence="5 9" id="KW-0418">Kinase</keyword>
<evidence type="ECO:0000313" key="10">
    <source>
        <dbReference type="Proteomes" id="UP000826651"/>
    </source>
</evidence>
<proteinExistence type="predicted"/>
<keyword evidence="2" id="KW-0723">Serine/threonine-protein kinase</keyword>
<evidence type="ECO:0000256" key="5">
    <source>
        <dbReference type="ARBA" id="ARBA00022777"/>
    </source>
</evidence>
<evidence type="ECO:0000256" key="7">
    <source>
        <dbReference type="SAM" id="MobiDB-lite"/>
    </source>
</evidence>
<keyword evidence="3" id="KW-0808">Transferase</keyword>
<evidence type="ECO:0000256" key="2">
    <source>
        <dbReference type="ARBA" id="ARBA00022527"/>
    </source>
</evidence>
<keyword evidence="6" id="KW-0067">ATP-binding</keyword>
<gene>
    <name evidence="9" type="ORF">KCQ71_24570</name>
</gene>
<dbReference type="CDD" id="cd14014">
    <property type="entry name" value="STKc_PknB_like"/>
    <property type="match status" value="1"/>
</dbReference>